<dbReference type="OrthoDB" id="2489132at2"/>
<evidence type="ECO:0000259" key="6">
    <source>
        <dbReference type="PROSITE" id="PS50885"/>
    </source>
</evidence>
<feature type="domain" description="Methyl-accepting transducer" evidence="5">
    <location>
        <begin position="426"/>
        <end position="662"/>
    </location>
</feature>
<protein>
    <submittedName>
        <fullName evidence="8">Chemotaxis protein</fullName>
    </submittedName>
</protein>
<proteinExistence type="inferred from homology"/>
<dbReference type="EMBL" id="JPWI01000001">
    <property type="protein sequence ID" value="RCK49122.1"/>
    <property type="molecule type" value="Genomic_DNA"/>
</dbReference>
<evidence type="ECO:0000259" key="7">
    <source>
        <dbReference type="PROSITE" id="PS50906"/>
    </source>
</evidence>
<dbReference type="SMART" id="SM00283">
    <property type="entry name" value="MA"/>
    <property type="match status" value="1"/>
</dbReference>
<reference evidence="8 9" key="1">
    <citation type="submission" date="2014-07" db="EMBL/GenBank/DDBJ databases">
        <title>Draft genome sequence of Thalassospira profundimaris PR54-5.</title>
        <authorList>
            <person name="Lai Q."/>
            <person name="Shao Z."/>
        </authorList>
    </citation>
    <scope>NUCLEOTIDE SEQUENCE [LARGE SCALE GENOMIC DNA]</scope>
    <source>
        <strain evidence="8 9">PR54-5</strain>
    </source>
</reference>
<dbReference type="Pfam" id="PF00672">
    <property type="entry name" value="HAMP"/>
    <property type="match status" value="1"/>
</dbReference>
<dbReference type="Pfam" id="PF08376">
    <property type="entry name" value="NIT"/>
    <property type="match status" value="1"/>
</dbReference>
<keyword evidence="4" id="KW-1133">Transmembrane helix</keyword>
<sequence length="685" mass="73148">MFSSIRIGPKIILSLVPPVAGLVILAIVIVSGRFQQMDELSRIRALTEFAGYLGATVHELQKERGTSAGYIGSSGAQFGPQLAAQRDLSDDSMDALRTVIASFDLADYDPSLGRDINRFVTLMDQIPATRQKVDDLQLKLGETVGFYSSIISGMLSTVNVMGGLSNDPEILRVIAAYNNFMQAKERAGLERAAGAVGFGKGEFAPDLYRRFVELVTLQSAYLAVFAQFAPADIRAFYDQTLQDPAIKEVEDLRALALDFPESGTTGDIRGDDWFAKVTVKINLYKQIEDHIAQSLNGLAEHKLMTAETYFYATLAGLVIVIAVACTLVLAVGRSITVPIGKMTESMTELASGNLDCTITGQDRGDEVGDMARSVEIFRQNLEQNREMSKQREADQTRRIAQTEQIEKLAKAFESRVDKLLGDIGRSTDDLRSTSENMTTVISTSRERAGVVASNAHTASENVAAVSSATEELANSILEISRQISAAADIASDAARDARAADTIADALQTGAAKIGEVIGLIRDIAEQTNLLALNATIEAARAGEAGKGFAVVANEVKNLASQTSRATDEITGQMGNLQDATEQAVAAFGRIGKRIGDIDTTSASLSAAVNQQQAATSEIASNIERASNGTSEVSGNIDEIRASTDQAGQAAENVLVACESVTGVALDLRQEVEEFLSSVHKVQAG</sequence>
<dbReference type="Gene3D" id="1.10.287.950">
    <property type="entry name" value="Methyl-accepting chemotaxis protein"/>
    <property type="match status" value="1"/>
</dbReference>
<dbReference type="PROSITE" id="PS50111">
    <property type="entry name" value="CHEMOTAXIS_TRANSDUC_2"/>
    <property type="match status" value="1"/>
</dbReference>
<dbReference type="CDD" id="cd06225">
    <property type="entry name" value="HAMP"/>
    <property type="match status" value="1"/>
</dbReference>
<dbReference type="PANTHER" id="PTHR32089:SF112">
    <property type="entry name" value="LYSOZYME-LIKE PROTEIN-RELATED"/>
    <property type="match status" value="1"/>
</dbReference>
<keyword evidence="1 3" id="KW-0807">Transducer</keyword>
<evidence type="ECO:0000313" key="8">
    <source>
        <dbReference type="EMBL" id="RCK49122.1"/>
    </source>
</evidence>
<evidence type="ECO:0000256" key="3">
    <source>
        <dbReference type="PROSITE-ProRule" id="PRU00284"/>
    </source>
</evidence>
<feature type="domain" description="NIT" evidence="7">
    <location>
        <begin position="51"/>
        <end position="302"/>
    </location>
</feature>
<dbReference type="SUPFAM" id="SSF58104">
    <property type="entry name" value="Methyl-accepting chemotaxis protein (MCP) signaling domain"/>
    <property type="match status" value="1"/>
</dbReference>
<evidence type="ECO:0000259" key="5">
    <source>
        <dbReference type="PROSITE" id="PS50111"/>
    </source>
</evidence>
<dbReference type="PANTHER" id="PTHR32089">
    <property type="entry name" value="METHYL-ACCEPTING CHEMOTAXIS PROTEIN MCPB"/>
    <property type="match status" value="1"/>
</dbReference>
<dbReference type="InterPro" id="IPR013587">
    <property type="entry name" value="Nitrate/nitrite_sensing"/>
</dbReference>
<dbReference type="PROSITE" id="PS50906">
    <property type="entry name" value="NIT"/>
    <property type="match status" value="1"/>
</dbReference>
<keyword evidence="4" id="KW-0812">Transmembrane</keyword>
<dbReference type="Proteomes" id="UP000252255">
    <property type="component" value="Unassembled WGS sequence"/>
</dbReference>
<dbReference type="InterPro" id="IPR004089">
    <property type="entry name" value="MCPsignal_dom"/>
</dbReference>
<evidence type="ECO:0000256" key="4">
    <source>
        <dbReference type="SAM" id="Phobius"/>
    </source>
</evidence>
<comment type="similarity">
    <text evidence="2">Belongs to the methyl-accepting chemotaxis (MCP) protein family.</text>
</comment>
<dbReference type="InterPro" id="IPR003660">
    <property type="entry name" value="HAMP_dom"/>
</dbReference>
<dbReference type="Gene3D" id="1.10.8.500">
    <property type="entry name" value="HAMP domain in histidine kinase"/>
    <property type="match status" value="1"/>
</dbReference>
<feature type="transmembrane region" description="Helical" evidence="4">
    <location>
        <begin position="309"/>
        <end position="332"/>
    </location>
</feature>
<feature type="domain" description="HAMP" evidence="6">
    <location>
        <begin position="333"/>
        <end position="386"/>
    </location>
</feature>
<name>A0A367X8V9_9PROT</name>
<evidence type="ECO:0000256" key="2">
    <source>
        <dbReference type="ARBA" id="ARBA00029447"/>
    </source>
</evidence>
<evidence type="ECO:0000313" key="9">
    <source>
        <dbReference type="Proteomes" id="UP000252255"/>
    </source>
</evidence>
<keyword evidence="4" id="KW-0472">Membrane</keyword>
<feature type="transmembrane region" description="Helical" evidence="4">
    <location>
        <begin position="12"/>
        <end position="34"/>
    </location>
</feature>
<gene>
    <name evidence="8" type="ORF">TH30_01985</name>
</gene>
<evidence type="ECO:0000256" key="1">
    <source>
        <dbReference type="ARBA" id="ARBA00023224"/>
    </source>
</evidence>
<dbReference type="GO" id="GO:0016020">
    <property type="term" value="C:membrane"/>
    <property type="evidence" value="ECO:0007669"/>
    <property type="project" value="InterPro"/>
</dbReference>
<dbReference type="GO" id="GO:0007165">
    <property type="term" value="P:signal transduction"/>
    <property type="evidence" value="ECO:0007669"/>
    <property type="project" value="UniProtKB-KW"/>
</dbReference>
<accession>A0A367X8V9</accession>
<dbReference type="InterPro" id="IPR010910">
    <property type="entry name" value="Nitrate/nitrite_sensing_bac"/>
</dbReference>
<comment type="caution">
    <text evidence="8">The sequence shown here is derived from an EMBL/GenBank/DDBJ whole genome shotgun (WGS) entry which is preliminary data.</text>
</comment>
<dbReference type="AlphaFoldDB" id="A0A367X8V9"/>
<dbReference type="SMART" id="SM00304">
    <property type="entry name" value="HAMP"/>
    <property type="match status" value="1"/>
</dbReference>
<dbReference type="PROSITE" id="PS50885">
    <property type="entry name" value="HAMP"/>
    <property type="match status" value="1"/>
</dbReference>
<organism evidence="8 9">
    <name type="scientific">Thalassospira profundimaris</name>
    <dbReference type="NCBI Taxonomy" id="502049"/>
    <lineage>
        <taxon>Bacteria</taxon>
        <taxon>Pseudomonadati</taxon>
        <taxon>Pseudomonadota</taxon>
        <taxon>Alphaproteobacteria</taxon>
        <taxon>Rhodospirillales</taxon>
        <taxon>Thalassospiraceae</taxon>
        <taxon>Thalassospira</taxon>
    </lineage>
</organism>
<dbReference type="RefSeq" id="WP_114096401.1">
    <property type="nucleotide sequence ID" value="NZ_JPWI01000001.1"/>
</dbReference>
<dbReference type="Pfam" id="PF00015">
    <property type="entry name" value="MCPsignal"/>
    <property type="match status" value="1"/>
</dbReference>